<feature type="region of interest" description="Disordered" evidence="18">
    <location>
        <begin position="208"/>
        <end position="232"/>
    </location>
</feature>
<feature type="active site" evidence="17">
    <location>
        <position position="52"/>
    </location>
</feature>
<dbReference type="GO" id="GO:0004525">
    <property type="term" value="F:ribonuclease III activity"/>
    <property type="evidence" value="ECO:0007669"/>
    <property type="project" value="UniProtKB-UniRule"/>
</dbReference>
<dbReference type="HAMAP" id="MF_00104">
    <property type="entry name" value="RNase_III"/>
    <property type="match status" value="1"/>
</dbReference>
<dbReference type="SMART" id="SM00358">
    <property type="entry name" value="DSRM"/>
    <property type="match status" value="1"/>
</dbReference>
<dbReference type="SUPFAM" id="SSF69065">
    <property type="entry name" value="RNase III domain-like"/>
    <property type="match status" value="1"/>
</dbReference>
<evidence type="ECO:0000256" key="18">
    <source>
        <dbReference type="SAM" id="MobiDB-lite"/>
    </source>
</evidence>
<accession>A0A0X8FDL3</accession>
<evidence type="ECO:0000256" key="11">
    <source>
        <dbReference type="ARBA" id="ARBA00022730"/>
    </source>
</evidence>
<protein>
    <recommendedName>
        <fullName evidence="17">Ribonuclease 3</fullName>
        <ecNumber evidence="17">3.1.26.3</ecNumber>
    </recommendedName>
    <alternativeName>
        <fullName evidence="17">Ribonuclease III</fullName>
        <shortName evidence="17">RNase III</shortName>
    </alternativeName>
</protein>
<dbReference type="PANTHER" id="PTHR11207">
    <property type="entry name" value="RIBONUCLEASE III"/>
    <property type="match status" value="1"/>
</dbReference>
<gene>
    <name evidence="17 21" type="primary">rnc</name>
    <name evidence="22" type="ORF">I6G68_07865</name>
    <name evidence="21" type="ORF">ODY43_04260</name>
</gene>
<evidence type="ECO:0000256" key="17">
    <source>
        <dbReference type="HAMAP-Rule" id="MF_00104"/>
    </source>
</evidence>
<feature type="binding site" evidence="17">
    <location>
        <position position="48"/>
    </location>
    <ligand>
        <name>Mg(2+)</name>
        <dbReference type="ChEBI" id="CHEBI:18420"/>
    </ligand>
</feature>
<evidence type="ECO:0000256" key="4">
    <source>
        <dbReference type="ARBA" id="ARBA00011738"/>
    </source>
</evidence>
<keyword evidence="11 17" id="KW-0699">rRNA-binding</keyword>
<comment type="catalytic activity">
    <reaction evidence="1 17">
        <text>Endonucleolytic cleavage to 5'-phosphomonoester.</text>
        <dbReference type="EC" id="3.1.26.3"/>
    </reaction>
</comment>
<dbReference type="FunFam" id="3.30.160.20:FF:000003">
    <property type="entry name" value="Ribonuclease 3"/>
    <property type="match status" value="1"/>
</dbReference>
<dbReference type="Gene3D" id="1.10.1520.10">
    <property type="entry name" value="Ribonuclease III domain"/>
    <property type="match status" value="1"/>
</dbReference>
<evidence type="ECO:0000256" key="16">
    <source>
        <dbReference type="ARBA" id="ARBA00053741"/>
    </source>
</evidence>
<dbReference type="GO" id="GO:0003725">
    <property type="term" value="F:double-stranded RNA binding"/>
    <property type="evidence" value="ECO:0007669"/>
    <property type="project" value="TreeGrafter"/>
</dbReference>
<comment type="function">
    <text evidence="16">Digests double-stranded RNA. Involved in the processing of primary rRNA transcript to yield the immediate precursors to the large and small rRNAs (23S and 16S). Also processes some mRNAs, and tRNAs when they are encoded in the rRNA operon.</text>
</comment>
<evidence type="ECO:0000313" key="22">
    <source>
        <dbReference type="EMBL" id="QPS01272.1"/>
    </source>
</evidence>
<keyword evidence="15 17" id="KW-0694">RNA-binding</keyword>
<feature type="binding site" evidence="17">
    <location>
        <position position="121"/>
    </location>
    <ligand>
        <name>Mg(2+)</name>
        <dbReference type="ChEBI" id="CHEBI:18420"/>
    </ligand>
</feature>
<dbReference type="EC" id="3.1.26.3" evidence="17"/>
<evidence type="ECO:0000256" key="7">
    <source>
        <dbReference type="ARBA" id="ARBA00022664"/>
    </source>
</evidence>
<evidence type="ECO:0000256" key="13">
    <source>
        <dbReference type="ARBA" id="ARBA00022801"/>
    </source>
</evidence>
<evidence type="ECO:0000256" key="12">
    <source>
        <dbReference type="ARBA" id="ARBA00022759"/>
    </source>
</evidence>
<comment type="subunit">
    <text evidence="4 17">Homodimer.</text>
</comment>
<keyword evidence="14 17" id="KW-0460">Magnesium</keyword>
<evidence type="ECO:0000256" key="14">
    <source>
        <dbReference type="ARBA" id="ARBA00022842"/>
    </source>
</evidence>
<evidence type="ECO:0000256" key="1">
    <source>
        <dbReference type="ARBA" id="ARBA00000109"/>
    </source>
</evidence>
<feature type="domain" description="RNase III" evidence="20">
    <location>
        <begin position="6"/>
        <end position="135"/>
    </location>
</feature>
<dbReference type="EMBL" id="JAOTML010000003">
    <property type="protein sequence ID" value="MCY3053198.1"/>
    <property type="molecule type" value="Genomic_DNA"/>
</dbReference>
<evidence type="ECO:0000256" key="9">
    <source>
        <dbReference type="ARBA" id="ARBA00022722"/>
    </source>
</evidence>
<dbReference type="PROSITE" id="PS50137">
    <property type="entry name" value="DS_RBD"/>
    <property type="match status" value="1"/>
</dbReference>
<dbReference type="RefSeq" id="WP_060777886.1">
    <property type="nucleotide sequence ID" value="NZ_CAJHLF010000003.1"/>
</dbReference>
<keyword evidence="10 17" id="KW-0479">Metal-binding</keyword>
<dbReference type="GO" id="GO:0019843">
    <property type="term" value="F:rRNA binding"/>
    <property type="evidence" value="ECO:0007669"/>
    <property type="project" value="UniProtKB-KW"/>
</dbReference>
<dbReference type="Proteomes" id="UP001069145">
    <property type="component" value="Unassembled WGS sequence"/>
</dbReference>
<dbReference type="CDD" id="cd10845">
    <property type="entry name" value="DSRM_RNAse_III_family"/>
    <property type="match status" value="1"/>
</dbReference>
<comment type="subcellular location">
    <subcellularLocation>
        <location evidence="2 17">Cytoplasm</location>
    </subcellularLocation>
</comment>
<comment type="cofactor">
    <cofactor evidence="17">
        <name>Mg(2+)</name>
        <dbReference type="ChEBI" id="CHEBI:18420"/>
    </cofactor>
</comment>
<evidence type="ECO:0000259" key="19">
    <source>
        <dbReference type="PROSITE" id="PS50137"/>
    </source>
</evidence>
<dbReference type="CDD" id="cd00593">
    <property type="entry name" value="RIBOc"/>
    <property type="match status" value="1"/>
</dbReference>
<dbReference type="GO" id="GO:0010468">
    <property type="term" value="P:regulation of gene expression"/>
    <property type="evidence" value="ECO:0007669"/>
    <property type="project" value="TreeGrafter"/>
</dbReference>
<keyword evidence="9 17" id="KW-0540">Nuclease</keyword>
<dbReference type="GO" id="GO:0042802">
    <property type="term" value="F:identical protein binding"/>
    <property type="evidence" value="ECO:0007669"/>
    <property type="project" value="UniProtKB-ARBA"/>
</dbReference>
<dbReference type="GO" id="GO:0006397">
    <property type="term" value="P:mRNA processing"/>
    <property type="evidence" value="ECO:0007669"/>
    <property type="project" value="UniProtKB-UniRule"/>
</dbReference>
<comment type="function">
    <text evidence="17">Digests double-stranded RNA. Involved in the processing of primary rRNA transcript to yield the immediate precursors to the large and small rRNAs (23S and 16S). Processes some mRNAs, and tRNAs when they are encoded in the rRNA operon. Processes pre-crRNA and tracrRNA of type II CRISPR loci if present in the organism.</text>
</comment>
<dbReference type="SUPFAM" id="SSF54768">
    <property type="entry name" value="dsRNA-binding domain-like"/>
    <property type="match status" value="1"/>
</dbReference>
<dbReference type="KEGG" id="aun:AWM73_02185"/>
<dbReference type="OrthoDB" id="9805026at2"/>
<evidence type="ECO:0000259" key="20">
    <source>
        <dbReference type="PROSITE" id="PS50142"/>
    </source>
</evidence>
<evidence type="ECO:0000256" key="15">
    <source>
        <dbReference type="ARBA" id="ARBA00022884"/>
    </source>
</evidence>
<dbReference type="Pfam" id="PF14622">
    <property type="entry name" value="Ribonucleas_3_3"/>
    <property type="match status" value="1"/>
</dbReference>
<sequence length="232" mass="26605">MFKAIKQLFKEQFDLDIQEKRHYQIAFTHSSYVNEKRKENLEDNERIEFLGDAVLELTVSNFLYHYFPQLPEGDLSRIRALIVCEESLSKRCKECGFDQYVRLGHGEEANGGRERSSLLCDLFEAVVGALYLDLGLDAIEKFLEQTIYPKIESGEFKDHRDNKTALQEELQKDGQINLSYRLLKESGPSHNKRFEVAVCLDGEIIGQGQGTSKKHAEQAAAKQALEDIQKDK</sequence>
<dbReference type="InterPro" id="IPR036389">
    <property type="entry name" value="RNase_III_sf"/>
</dbReference>
<evidence type="ECO:0000256" key="8">
    <source>
        <dbReference type="ARBA" id="ARBA00022694"/>
    </source>
</evidence>
<comment type="similarity">
    <text evidence="3">Belongs to the ribonuclease III family.</text>
</comment>
<keyword evidence="7 17" id="KW-0507">mRNA processing</keyword>
<dbReference type="PANTHER" id="PTHR11207:SF0">
    <property type="entry name" value="RIBONUCLEASE 3"/>
    <property type="match status" value="1"/>
</dbReference>
<name>A0A0X8FDL3_9LACT</name>
<keyword evidence="8 17" id="KW-0819">tRNA processing</keyword>
<keyword evidence="24" id="KW-1185">Reference proteome</keyword>
<dbReference type="InterPro" id="IPR000999">
    <property type="entry name" value="RNase_III_dom"/>
</dbReference>
<evidence type="ECO:0000256" key="3">
    <source>
        <dbReference type="ARBA" id="ARBA00010183"/>
    </source>
</evidence>
<keyword evidence="13 17" id="KW-0378">Hydrolase</keyword>
<reference evidence="22 23" key="1">
    <citation type="submission" date="2020-12" db="EMBL/GenBank/DDBJ databases">
        <title>FDA dAtabase for Regulatory Grade micrObial Sequences (FDA-ARGOS): Supporting development and validation of Infectious Disease Dx tests.</title>
        <authorList>
            <person name="Sproer C."/>
            <person name="Gronow S."/>
            <person name="Severitt S."/>
            <person name="Schroder I."/>
            <person name="Tallon L."/>
            <person name="Sadzewicz L."/>
            <person name="Zhao X."/>
            <person name="Boylan J."/>
            <person name="Ott S."/>
            <person name="Bowen H."/>
            <person name="Vavikolanu K."/>
            <person name="Mehta A."/>
            <person name="Aluvathingal J."/>
            <person name="Nadendla S."/>
            <person name="Lowell S."/>
            <person name="Myers T."/>
            <person name="Yan Y."/>
            <person name="Sichtig H."/>
        </authorList>
    </citation>
    <scope>NUCLEOTIDE SEQUENCE [LARGE SCALE GENOMIC DNA]</scope>
    <source>
        <strain evidence="22 23">FDAARGOS_911</strain>
    </source>
</reference>
<evidence type="ECO:0000256" key="5">
    <source>
        <dbReference type="ARBA" id="ARBA00022490"/>
    </source>
</evidence>
<dbReference type="NCBIfam" id="TIGR02191">
    <property type="entry name" value="RNaseIII"/>
    <property type="match status" value="1"/>
</dbReference>
<dbReference type="AlphaFoldDB" id="A0A0X8FDL3"/>
<evidence type="ECO:0000313" key="21">
    <source>
        <dbReference type="EMBL" id="MCY3053198.1"/>
    </source>
</evidence>
<keyword evidence="6 17" id="KW-0698">rRNA processing</keyword>
<evidence type="ECO:0000256" key="10">
    <source>
        <dbReference type="ARBA" id="ARBA00022723"/>
    </source>
</evidence>
<keyword evidence="5 17" id="KW-0963">Cytoplasm</keyword>
<evidence type="ECO:0000313" key="24">
    <source>
        <dbReference type="Proteomes" id="UP001069145"/>
    </source>
</evidence>
<dbReference type="InterPro" id="IPR014720">
    <property type="entry name" value="dsRBD_dom"/>
</dbReference>
<dbReference type="SMART" id="SM00535">
    <property type="entry name" value="RIBOc"/>
    <property type="match status" value="1"/>
</dbReference>
<dbReference type="InterPro" id="IPR011907">
    <property type="entry name" value="RNase_III"/>
</dbReference>
<feature type="active site" evidence="17">
    <location>
        <position position="124"/>
    </location>
</feature>
<dbReference type="GO" id="GO:0046872">
    <property type="term" value="F:metal ion binding"/>
    <property type="evidence" value="ECO:0007669"/>
    <property type="project" value="UniProtKB-KW"/>
</dbReference>
<dbReference type="GeneID" id="35767680"/>
<organism evidence="22 23">
    <name type="scientific">Aerococcus urinae</name>
    <dbReference type="NCBI Taxonomy" id="1376"/>
    <lineage>
        <taxon>Bacteria</taxon>
        <taxon>Bacillati</taxon>
        <taxon>Bacillota</taxon>
        <taxon>Bacilli</taxon>
        <taxon>Lactobacillales</taxon>
        <taxon>Aerococcaceae</taxon>
        <taxon>Aerococcus</taxon>
    </lineage>
</organism>
<feature type="domain" description="DRBM" evidence="19">
    <location>
        <begin position="161"/>
        <end position="230"/>
    </location>
</feature>
<evidence type="ECO:0000256" key="6">
    <source>
        <dbReference type="ARBA" id="ARBA00022552"/>
    </source>
</evidence>
<dbReference type="GO" id="GO:0005737">
    <property type="term" value="C:cytoplasm"/>
    <property type="evidence" value="ECO:0007669"/>
    <property type="project" value="UniProtKB-SubCell"/>
</dbReference>
<proteinExistence type="inferred from homology"/>
<evidence type="ECO:0000256" key="2">
    <source>
        <dbReference type="ARBA" id="ARBA00004496"/>
    </source>
</evidence>
<dbReference type="FunFam" id="1.10.1520.10:FF:000001">
    <property type="entry name" value="Ribonuclease 3"/>
    <property type="match status" value="1"/>
</dbReference>
<dbReference type="PROSITE" id="PS50142">
    <property type="entry name" value="RNASE_3_2"/>
    <property type="match status" value="1"/>
</dbReference>
<feature type="binding site" evidence="17">
    <location>
        <position position="124"/>
    </location>
    <ligand>
        <name>Mg(2+)</name>
        <dbReference type="ChEBI" id="CHEBI:18420"/>
    </ligand>
</feature>
<dbReference type="GO" id="GO:0008033">
    <property type="term" value="P:tRNA processing"/>
    <property type="evidence" value="ECO:0007669"/>
    <property type="project" value="UniProtKB-KW"/>
</dbReference>
<evidence type="ECO:0000313" key="23">
    <source>
        <dbReference type="Proteomes" id="UP000594771"/>
    </source>
</evidence>
<dbReference type="EMBL" id="CP065662">
    <property type="protein sequence ID" value="QPS01272.1"/>
    <property type="molecule type" value="Genomic_DNA"/>
</dbReference>
<dbReference type="GO" id="GO:0006364">
    <property type="term" value="P:rRNA processing"/>
    <property type="evidence" value="ECO:0007669"/>
    <property type="project" value="UniProtKB-UniRule"/>
</dbReference>
<dbReference type="Pfam" id="PF00035">
    <property type="entry name" value="dsrm"/>
    <property type="match status" value="1"/>
</dbReference>
<dbReference type="Proteomes" id="UP000594771">
    <property type="component" value="Chromosome"/>
</dbReference>
<keyword evidence="12 17" id="KW-0255">Endonuclease</keyword>
<dbReference type="Gene3D" id="3.30.160.20">
    <property type="match status" value="1"/>
</dbReference>
<reference evidence="21" key="2">
    <citation type="submission" date="2022-09" db="EMBL/GenBank/DDBJ databases">
        <title>Aerococcus urinae taxonomy study.</title>
        <authorList>
            <person name="Christensen J."/>
            <person name="Senneby E."/>
        </authorList>
    </citation>
    <scope>NUCLEOTIDE SEQUENCE</scope>
    <source>
        <strain evidence="21">NLD-066-U95</strain>
    </source>
</reference>